<gene>
    <name evidence="10" type="ORF">CMQ_4427</name>
</gene>
<feature type="domain" description="GFO/IDH/MocA-like oxidoreductase" evidence="9">
    <location>
        <begin position="146"/>
        <end position="288"/>
    </location>
</feature>
<comment type="similarity">
    <text evidence="1">Belongs to the Gfo/Idh/MocA family.</text>
</comment>
<dbReference type="InParanoid" id="F0XTP8"/>
<evidence type="ECO:0000256" key="6">
    <source>
        <dbReference type="SAM" id="MobiDB-lite"/>
    </source>
</evidence>
<evidence type="ECO:0000259" key="8">
    <source>
        <dbReference type="Pfam" id="PF08241"/>
    </source>
</evidence>
<dbReference type="OrthoDB" id="271595at2759"/>
<dbReference type="GO" id="GO:0000166">
    <property type="term" value="F:nucleotide binding"/>
    <property type="evidence" value="ECO:0007669"/>
    <property type="project" value="InterPro"/>
</dbReference>
<dbReference type="EC" id="1.1.1.179" evidence="3"/>
<dbReference type="Gene3D" id="3.40.50.720">
    <property type="entry name" value="NAD(P)-binding Rossmann-like Domain"/>
    <property type="match status" value="1"/>
</dbReference>
<dbReference type="GeneID" id="25977637"/>
<feature type="domain" description="Methyltransferase type 11" evidence="8">
    <location>
        <begin position="451"/>
        <end position="549"/>
    </location>
</feature>
<dbReference type="CDD" id="cd02440">
    <property type="entry name" value="AdoMet_MTases"/>
    <property type="match status" value="1"/>
</dbReference>
<name>F0XTP8_GROCL</name>
<dbReference type="GO" id="GO:0047837">
    <property type="term" value="F:D-xylose 1-dehydrogenase (NADP+) activity"/>
    <property type="evidence" value="ECO:0007669"/>
    <property type="project" value="UniProtKB-EC"/>
</dbReference>
<dbReference type="Gene3D" id="3.40.50.150">
    <property type="entry name" value="Vaccinia Virus protein VP39"/>
    <property type="match status" value="1"/>
</dbReference>
<dbReference type="HOGENOM" id="CLU_405988_0_0_1"/>
<proteinExistence type="inferred from homology"/>
<dbReference type="PANTHER" id="PTHR22604:SF115">
    <property type="entry name" value="DIHYDRODIOL DEHYDROGENASE, PUTATIVE (AFU_ORTHOLOGUE AFUA_1G07520)-RELATED"/>
    <property type="match status" value="1"/>
</dbReference>
<dbReference type="Pfam" id="PF01408">
    <property type="entry name" value="GFO_IDH_MocA"/>
    <property type="match status" value="1"/>
</dbReference>
<dbReference type="Gene3D" id="3.30.360.10">
    <property type="entry name" value="Dihydrodipicolinate Reductase, domain 2"/>
    <property type="match status" value="1"/>
</dbReference>
<dbReference type="eggNOG" id="KOG2741">
    <property type="taxonomic scope" value="Eukaryota"/>
</dbReference>
<dbReference type="InterPro" id="IPR050984">
    <property type="entry name" value="Gfo/Idh/MocA_domain"/>
</dbReference>
<dbReference type="eggNOG" id="KOG1331">
    <property type="taxonomic scope" value="Eukaryota"/>
</dbReference>
<evidence type="ECO:0000256" key="4">
    <source>
        <dbReference type="ARBA" id="ARBA00042988"/>
    </source>
</evidence>
<evidence type="ECO:0000259" key="7">
    <source>
        <dbReference type="Pfam" id="PF01408"/>
    </source>
</evidence>
<evidence type="ECO:0000256" key="1">
    <source>
        <dbReference type="ARBA" id="ARBA00010928"/>
    </source>
</evidence>
<dbReference type="InterPro" id="IPR000683">
    <property type="entry name" value="Gfo/Idh/MocA-like_OxRdtase_N"/>
</dbReference>
<evidence type="ECO:0000256" key="5">
    <source>
        <dbReference type="ARBA" id="ARBA00049233"/>
    </source>
</evidence>
<sequence>MASTTPFTLRWGILATGGIAKDLLTDPSARGADDVRHVVAAAASSSSKQRAADFLHAVGAGAEAKAYGSYAELVADADVDIVYVATPHSHHFQNAMLVLEAGKPVLCEKAFTVTAAQARKLVATARQKRLFLMEAVWTRYFPLSVQVRDLVRRGAIGTVYRVVADNSIQASSTDAANNLVFADDHRMVDIHLAGGATLDLGIYSLTWLFQILYHLQPDADDGKESPRVLAAMDKYRNTGVDESTTMLLHFPRHGTTGIATSSMRFDTGVDAAHPAGPAILIQGSAGEIQVIGSAYQPLQYRVVRRRVAADGQQTATTETKTETETVDCPIPQPGRGMFWEADECARCLRDGRLESETLPLDESIVIMETMEEALRQGGIKYPELITSDVYSADTKGKTTMTASGESAAAYEQAHVHEVYDAIADHFSATRYAPWPLVAQFLAAQPPGSIGLDAGCGNGKYLSAGRERMAGGEEKAACFFLGSDRSAALARLAYDKHGRGRPGADVVLADSLALPFRDGCADFAICVAVVHHLSTRTRRQEAVAELLRCVGGERRCDGGTRETTAANAEAKRGTKTTDTKSTHTGRVLLYVWALEQASSRRGWSAGGEQDLLVPWVKTLRQKKTEDGDRTTRRPTFQRYYHLYREGELEEDVRAAGGHVVSSGYEKDNWWVIADGMRG</sequence>
<keyword evidence="2" id="KW-0560">Oxidoreductase</keyword>
<reference evidence="10 11" key="1">
    <citation type="journal article" date="2011" name="Proc. Natl. Acad. Sci. U.S.A.">
        <title>Genome and transcriptome analyses of the mountain pine beetle-fungal symbiont Grosmannia clavigera, a lodgepole pine pathogen.</title>
        <authorList>
            <person name="DiGuistini S."/>
            <person name="Wang Y."/>
            <person name="Liao N.Y."/>
            <person name="Taylor G."/>
            <person name="Tanguay P."/>
            <person name="Feau N."/>
            <person name="Henrissat B."/>
            <person name="Chan S.K."/>
            <person name="Hesse-Orce U."/>
            <person name="Alamouti S.M."/>
            <person name="Tsui C.K.M."/>
            <person name="Docking R.T."/>
            <person name="Levasseur A."/>
            <person name="Haridas S."/>
            <person name="Robertson G."/>
            <person name="Birol I."/>
            <person name="Holt R.A."/>
            <person name="Marra M.A."/>
            <person name="Hamelin R.C."/>
            <person name="Hirst M."/>
            <person name="Jones S.J.M."/>
            <person name="Bohlmann J."/>
            <person name="Breuil C."/>
        </authorList>
    </citation>
    <scope>NUCLEOTIDE SEQUENCE [LARGE SCALE GENOMIC DNA]</scope>
    <source>
        <strain evidence="11">kw1407 / UAMH 11150</strain>
    </source>
</reference>
<dbReference type="AlphaFoldDB" id="F0XTP8"/>
<evidence type="ECO:0000259" key="9">
    <source>
        <dbReference type="Pfam" id="PF22725"/>
    </source>
</evidence>
<evidence type="ECO:0000313" key="11">
    <source>
        <dbReference type="Proteomes" id="UP000007796"/>
    </source>
</evidence>
<feature type="domain" description="Gfo/Idh/MocA-like oxidoreductase N-terminal" evidence="7">
    <location>
        <begin position="10"/>
        <end position="133"/>
    </location>
</feature>
<organism evidence="11">
    <name type="scientific">Grosmannia clavigera (strain kw1407 / UAMH 11150)</name>
    <name type="common">Blue stain fungus</name>
    <name type="synonym">Graphiocladiella clavigera</name>
    <dbReference type="NCBI Taxonomy" id="655863"/>
    <lineage>
        <taxon>Eukaryota</taxon>
        <taxon>Fungi</taxon>
        <taxon>Dikarya</taxon>
        <taxon>Ascomycota</taxon>
        <taxon>Pezizomycotina</taxon>
        <taxon>Sordariomycetes</taxon>
        <taxon>Sordariomycetidae</taxon>
        <taxon>Ophiostomatales</taxon>
        <taxon>Ophiostomataceae</taxon>
        <taxon>Leptographium</taxon>
    </lineage>
</organism>
<dbReference type="EMBL" id="GL630006">
    <property type="protein sequence ID" value="EFW98575.1"/>
    <property type="molecule type" value="Genomic_DNA"/>
</dbReference>
<dbReference type="SUPFAM" id="SSF53335">
    <property type="entry name" value="S-adenosyl-L-methionine-dependent methyltransferases"/>
    <property type="match status" value="1"/>
</dbReference>
<dbReference type="InterPro" id="IPR036291">
    <property type="entry name" value="NAD(P)-bd_dom_sf"/>
</dbReference>
<dbReference type="RefSeq" id="XP_014168058.1">
    <property type="nucleotide sequence ID" value="XM_014312583.1"/>
</dbReference>
<dbReference type="InterPro" id="IPR013216">
    <property type="entry name" value="Methyltransf_11"/>
</dbReference>
<accession>F0XTP8</accession>
<comment type="catalytic activity">
    <reaction evidence="5">
        <text>D-xylose + NADP(+) = D-xylono-1,5-lactone + NADPH + H(+)</text>
        <dbReference type="Rhea" id="RHEA:22000"/>
        <dbReference type="ChEBI" id="CHEBI:15378"/>
        <dbReference type="ChEBI" id="CHEBI:15867"/>
        <dbReference type="ChEBI" id="CHEBI:53455"/>
        <dbReference type="ChEBI" id="CHEBI:57783"/>
        <dbReference type="ChEBI" id="CHEBI:58349"/>
        <dbReference type="EC" id="1.1.1.179"/>
    </reaction>
</comment>
<protein>
    <recommendedName>
        <fullName evidence="3">D-xylose 1-dehydrogenase (NADP(+), D-xylono-1,5-lactone-forming)</fullName>
        <ecNumber evidence="3">1.1.1.179</ecNumber>
    </recommendedName>
    <alternativeName>
        <fullName evidence="4">D-xylose-NADP dehydrogenase</fullName>
    </alternativeName>
</protein>
<feature type="region of interest" description="Disordered" evidence="6">
    <location>
        <begin position="557"/>
        <end position="579"/>
    </location>
</feature>
<evidence type="ECO:0000256" key="3">
    <source>
        <dbReference type="ARBA" id="ARBA00038984"/>
    </source>
</evidence>
<dbReference type="PANTHER" id="PTHR22604">
    <property type="entry name" value="OXIDOREDUCTASES"/>
    <property type="match status" value="1"/>
</dbReference>
<dbReference type="SUPFAM" id="SSF55347">
    <property type="entry name" value="Glyceraldehyde-3-phosphate dehydrogenase-like, C-terminal domain"/>
    <property type="match status" value="1"/>
</dbReference>
<dbReference type="Pfam" id="PF22725">
    <property type="entry name" value="GFO_IDH_MocA_C3"/>
    <property type="match status" value="1"/>
</dbReference>
<dbReference type="SUPFAM" id="SSF51735">
    <property type="entry name" value="NAD(P)-binding Rossmann-fold domains"/>
    <property type="match status" value="1"/>
</dbReference>
<dbReference type="STRING" id="655863.F0XTP8"/>
<dbReference type="InterPro" id="IPR055170">
    <property type="entry name" value="GFO_IDH_MocA-like_dom"/>
</dbReference>
<evidence type="ECO:0000256" key="2">
    <source>
        <dbReference type="ARBA" id="ARBA00023002"/>
    </source>
</evidence>
<dbReference type="Pfam" id="PF08241">
    <property type="entry name" value="Methyltransf_11"/>
    <property type="match status" value="1"/>
</dbReference>
<evidence type="ECO:0000313" key="10">
    <source>
        <dbReference type="EMBL" id="EFW98575.1"/>
    </source>
</evidence>
<keyword evidence="11" id="KW-1185">Reference proteome</keyword>
<dbReference type="Proteomes" id="UP000007796">
    <property type="component" value="Unassembled WGS sequence"/>
</dbReference>
<feature type="compositionally biased region" description="Basic and acidic residues" evidence="6">
    <location>
        <begin position="568"/>
        <end position="579"/>
    </location>
</feature>
<dbReference type="InterPro" id="IPR029063">
    <property type="entry name" value="SAM-dependent_MTases_sf"/>
</dbReference>
<dbReference type="GO" id="GO:0008757">
    <property type="term" value="F:S-adenosylmethionine-dependent methyltransferase activity"/>
    <property type="evidence" value="ECO:0007669"/>
    <property type="project" value="InterPro"/>
</dbReference>